<sequence>MDCGFQFSPVDIPKRVASFHDHDAEQSASRRRSSQRLLNLTFARDCEYFNLLQEERQRAEKRRLAATGVAAQDQEGAATSGEHVTMHGLDRG</sequence>
<evidence type="ECO:0000313" key="2">
    <source>
        <dbReference type="EMBL" id="KYF53292.1"/>
    </source>
</evidence>
<dbReference type="Proteomes" id="UP000075420">
    <property type="component" value="Unassembled WGS sequence"/>
</dbReference>
<feature type="region of interest" description="Disordered" evidence="1">
    <location>
        <begin position="65"/>
        <end position="92"/>
    </location>
</feature>
<evidence type="ECO:0000313" key="3">
    <source>
        <dbReference type="Proteomes" id="UP000075420"/>
    </source>
</evidence>
<comment type="caution">
    <text evidence="2">The sequence shown here is derived from an EMBL/GenBank/DDBJ whole genome shotgun (WGS) entry which is preliminary data.</text>
</comment>
<name>A0A150PCB5_SORCE</name>
<organism evidence="2 3">
    <name type="scientific">Sorangium cellulosum</name>
    <name type="common">Polyangium cellulosum</name>
    <dbReference type="NCBI Taxonomy" id="56"/>
    <lineage>
        <taxon>Bacteria</taxon>
        <taxon>Pseudomonadati</taxon>
        <taxon>Myxococcota</taxon>
        <taxon>Polyangia</taxon>
        <taxon>Polyangiales</taxon>
        <taxon>Polyangiaceae</taxon>
        <taxon>Sorangium</taxon>
    </lineage>
</organism>
<reference evidence="2 3" key="1">
    <citation type="submission" date="2014-02" db="EMBL/GenBank/DDBJ databases">
        <title>The small core and large imbalanced accessory genome model reveals a collaborative survival strategy of Sorangium cellulosum strains in nature.</title>
        <authorList>
            <person name="Han K."/>
            <person name="Peng R."/>
            <person name="Blom J."/>
            <person name="Li Y.-Z."/>
        </authorList>
    </citation>
    <scope>NUCLEOTIDE SEQUENCE [LARGE SCALE GENOMIC DNA]</scope>
    <source>
        <strain evidence="2 3">So0157-25</strain>
    </source>
</reference>
<protein>
    <submittedName>
        <fullName evidence="2">Uncharacterized protein</fullName>
    </submittedName>
</protein>
<dbReference type="AlphaFoldDB" id="A0A150PCB5"/>
<proteinExistence type="predicted"/>
<accession>A0A150PCB5</accession>
<evidence type="ECO:0000256" key="1">
    <source>
        <dbReference type="SAM" id="MobiDB-lite"/>
    </source>
</evidence>
<dbReference type="EMBL" id="JELY01002197">
    <property type="protein sequence ID" value="KYF53292.1"/>
    <property type="molecule type" value="Genomic_DNA"/>
</dbReference>
<gene>
    <name evidence="2" type="ORF">BE08_44950</name>
</gene>